<evidence type="ECO:0000313" key="2">
    <source>
        <dbReference type="EMBL" id="GIY07006.1"/>
    </source>
</evidence>
<organism evidence="2 3">
    <name type="scientific">Caerostris darwini</name>
    <dbReference type="NCBI Taxonomy" id="1538125"/>
    <lineage>
        <taxon>Eukaryota</taxon>
        <taxon>Metazoa</taxon>
        <taxon>Ecdysozoa</taxon>
        <taxon>Arthropoda</taxon>
        <taxon>Chelicerata</taxon>
        <taxon>Arachnida</taxon>
        <taxon>Araneae</taxon>
        <taxon>Araneomorphae</taxon>
        <taxon>Entelegynae</taxon>
        <taxon>Araneoidea</taxon>
        <taxon>Araneidae</taxon>
        <taxon>Caerostris</taxon>
    </lineage>
</organism>
<evidence type="ECO:0000256" key="1">
    <source>
        <dbReference type="SAM" id="MobiDB-lite"/>
    </source>
</evidence>
<protein>
    <recommendedName>
        <fullName evidence="4">Ycf15</fullName>
    </recommendedName>
</protein>
<comment type="caution">
    <text evidence="2">The sequence shown here is derived from an EMBL/GenBank/DDBJ whole genome shotgun (WGS) entry which is preliminary data.</text>
</comment>
<sequence length="80" mass="9490">MRLLGWYGKDLKSYGTQKSCFNVEYRSLSTWRRWPSEERSSRQKTTDAQRNPVISDRSPFGYQERGQDSAMIDRSFNCQD</sequence>
<dbReference type="AlphaFoldDB" id="A0AAV4QDH8"/>
<feature type="compositionally biased region" description="Basic and acidic residues" evidence="1">
    <location>
        <begin position="34"/>
        <end position="47"/>
    </location>
</feature>
<dbReference type="Proteomes" id="UP001054837">
    <property type="component" value="Unassembled WGS sequence"/>
</dbReference>
<reference evidence="2 3" key="1">
    <citation type="submission" date="2021-06" db="EMBL/GenBank/DDBJ databases">
        <title>Caerostris darwini draft genome.</title>
        <authorList>
            <person name="Kono N."/>
            <person name="Arakawa K."/>
        </authorList>
    </citation>
    <scope>NUCLEOTIDE SEQUENCE [LARGE SCALE GENOMIC DNA]</scope>
</reference>
<name>A0AAV4QDH8_9ARAC</name>
<feature type="region of interest" description="Disordered" evidence="1">
    <location>
        <begin position="33"/>
        <end position="80"/>
    </location>
</feature>
<proteinExistence type="predicted"/>
<evidence type="ECO:0000313" key="3">
    <source>
        <dbReference type="Proteomes" id="UP001054837"/>
    </source>
</evidence>
<accession>A0AAV4QDH8</accession>
<dbReference type="EMBL" id="BPLQ01004281">
    <property type="protein sequence ID" value="GIY07006.1"/>
    <property type="molecule type" value="Genomic_DNA"/>
</dbReference>
<keyword evidence="3" id="KW-1185">Reference proteome</keyword>
<gene>
    <name evidence="2" type="ORF">CDAR_14301</name>
</gene>
<evidence type="ECO:0008006" key="4">
    <source>
        <dbReference type="Google" id="ProtNLM"/>
    </source>
</evidence>